<evidence type="ECO:0000259" key="8">
    <source>
        <dbReference type="PROSITE" id="PS51379"/>
    </source>
</evidence>
<evidence type="ECO:0000256" key="7">
    <source>
        <dbReference type="ARBA" id="ARBA00023014"/>
    </source>
</evidence>
<keyword evidence="2" id="KW-0004">4Fe-4S</keyword>
<dbReference type="PANTHER" id="PTHR47153:SF2">
    <property type="entry name" value="LACTATE UTILIZATION PROTEIN B"/>
    <property type="match status" value="1"/>
</dbReference>
<evidence type="ECO:0000256" key="3">
    <source>
        <dbReference type="ARBA" id="ARBA00022723"/>
    </source>
</evidence>
<dbReference type="InterPro" id="IPR017900">
    <property type="entry name" value="4Fe4S_Fe_S_CS"/>
</dbReference>
<dbReference type="SUPFAM" id="SSF100950">
    <property type="entry name" value="NagB/RpiA/CoA transferase-like"/>
    <property type="match status" value="1"/>
</dbReference>
<dbReference type="PROSITE" id="PS51379">
    <property type="entry name" value="4FE4S_FER_2"/>
    <property type="match status" value="1"/>
</dbReference>
<dbReference type="Gene3D" id="3.40.50.10420">
    <property type="entry name" value="NagB/RpiA/CoA transferase-like"/>
    <property type="match status" value="1"/>
</dbReference>
<dbReference type="SUPFAM" id="SSF46548">
    <property type="entry name" value="alpha-helical ferredoxin"/>
    <property type="match status" value="1"/>
</dbReference>
<dbReference type="Proteomes" id="UP001053296">
    <property type="component" value="Chromosome"/>
</dbReference>
<accession>A0ABN6EUJ6</accession>
<keyword evidence="5" id="KW-0249">Electron transport</keyword>
<dbReference type="InterPro" id="IPR009051">
    <property type="entry name" value="Helical_ferredxn"/>
</dbReference>
<dbReference type="EMBL" id="AP024485">
    <property type="protein sequence ID" value="BCS89132.1"/>
    <property type="molecule type" value="Genomic_DNA"/>
</dbReference>
<evidence type="ECO:0000256" key="2">
    <source>
        <dbReference type="ARBA" id="ARBA00022485"/>
    </source>
</evidence>
<reference evidence="9" key="1">
    <citation type="journal article" date="2022" name="Arch. Microbiol.">
        <title>Pseudodesulfovibrio sediminis sp. nov., a mesophilic and neutrophilic sulfate-reducing bacterium isolated from sediment of a brackish lake.</title>
        <authorList>
            <person name="Takahashi A."/>
            <person name="Kojima H."/>
            <person name="Watanabe M."/>
            <person name="Fukui M."/>
        </authorList>
    </citation>
    <scope>NUCLEOTIDE SEQUENCE</scope>
    <source>
        <strain evidence="9">SF6</strain>
    </source>
</reference>
<evidence type="ECO:0000256" key="1">
    <source>
        <dbReference type="ARBA" id="ARBA00022448"/>
    </source>
</evidence>
<keyword evidence="1" id="KW-0813">Transport</keyword>
<protein>
    <submittedName>
        <fullName evidence="9">Iron-sulfur cluster-binding protein</fullName>
    </submittedName>
</protein>
<keyword evidence="6" id="KW-0408">Iron</keyword>
<sequence length="483" mass="53484">MHEQSDKSYRELANEALGDERLHSAIRMIQDRIGKGTRHLWKTEISQELRDKAKKARMRTLDNLDKVLTTLTEKIRANGGHVYFAKTAEDARNYCLKVAQKNEVKRVVKGKSMTSAEIGVDHLLEAHDIEVVETDLGEFIIQLAHDAPSHIIAPCIHMDKQQIGRLFEKELGIPYSEDPPTLTKAARKALREKLLSADMGISGCNLACAETGHISLVSNEGNIRMSTTMPKVHVALMGMERVIATLAEHDMLLRLLTRGAAAQKISTYVSFLGGPRQPGEPDGPEEFHLVIIDNGRMKMLADPRFREVLSCIRCGSCLNICPVYGRIGGHAYNAPYPGPIGAVVMPLFNGVNKHADLCRGESLCGACKDICPVNNDLPRMLSELRHMLAYGDEQWDVAPVDKGEALAFKGWYAAMSSRTAYNLLVKTGRLAQAPFVSDGMLKKGIGPLGKWTADRDFPPIARQTFGERWKTVHAPRLKGDSNE</sequence>
<dbReference type="InterPro" id="IPR024185">
    <property type="entry name" value="FTHF_cligase-like_sf"/>
</dbReference>
<dbReference type="InterPro" id="IPR003741">
    <property type="entry name" value="LUD_dom"/>
</dbReference>
<gene>
    <name evidence="9" type="ORF">PSDVSF_23740</name>
</gene>
<dbReference type="Pfam" id="PF13183">
    <property type="entry name" value="Fer4_8"/>
    <property type="match status" value="1"/>
</dbReference>
<dbReference type="PROSITE" id="PS00198">
    <property type="entry name" value="4FE4S_FER_1"/>
    <property type="match status" value="1"/>
</dbReference>
<dbReference type="InterPro" id="IPR037171">
    <property type="entry name" value="NagB/RpiA_transferase-like"/>
</dbReference>
<proteinExistence type="predicted"/>
<dbReference type="Gene3D" id="1.10.1060.10">
    <property type="entry name" value="Alpha-helical ferredoxin"/>
    <property type="match status" value="1"/>
</dbReference>
<dbReference type="InterPro" id="IPR017896">
    <property type="entry name" value="4Fe4S_Fe-S-bd"/>
</dbReference>
<organism evidence="9 10">
    <name type="scientific">Pseudodesulfovibrio sediminis</name>
    <dbReference type="NCBI Taxonomy" id="2810563"/>
    <lineage>
        <taxon>Bacteria</taxon>
        <taxon>Pseudomonadati</taxon>
        <taxon>Thermodesulfobacteriota</taxon>
        <taxon>Desulfovibrionia</taxon>
        <taxon>Desulfovibrionales</taxon>
        <taxon>Desulfovibrionaceae</taxon>
    </lineage>
</organism>
<dbReference type="Pfam" id="PF11870">
    <property type="entry name" value="LutB_C"/>
    <property type="match status" value="1"/>
</dbReference>
<dbReference type="Pfam" id="PF02589">
    <property type="entry name" value="LUD_dom"/>
    <property type="match status" value="1"/>
</dbReference>
<keyword evidence="10" id="KW-1185">Reference proteome</keyword>
<keyword evidence="7" id="KW-0411">Iron-sulfur</keyword>
<keyword evidence="4" id="KW-0677">Repeat</keyword>
<dbReference type="NCBIfam" id="TIGR00273">
    <property type="entry name" value="LutB/LldF family L-lactate oxidation iron-sulfur protein"/>
    <property type="match status" value="1"/>
</dbReference>
<dbReference type="InterPro" id="IPR004452">
    <property type="entry name" value="LutB/LldF"/>
</dbReference>
<evidence type="ECO:0000313" key="9">
    <source>
        <dbReference type="EMBL" id="BCS89132.1"/>
    </source>
</evidence>
<keyword evidence="3" id="KW-0479">Metal-binding</keyword>
<evidence type="ECO:0000313" key="10">
    <source>
        <dbReference type="Proteomes" id="UP001053296"/>
    </source>
</evidence>
<evidence type="ECO:0000256" key="4">
    <source>
        <dbReference type="ARBA" id="ARBA00022737"/>
    </source>
</evidence>
<name>A0ABN6EUJ6_9BACT</name>
<evidence type="ECO:0000256" key="6">
    <source>
        <dbReference type="ARBA" id="ARBA00023004"/>
    </source>
</evidence>
<dbReference type="InterPro" id="IPR024569">
    <property type="entry name" value="LutB_C"/>
</dbReference>
<dbReference type="RefSeq" id="WP_229591120.1">
    <property type="nucleotide sequence ID" value="NZ_AP024485.1"/>
</dbReference>
<feature type="domain" description="4Fe-4S ferredoxin-type" evidence="8">
    <location>
        <begin position="301"/>
        <end position="332"/>
    </location>
</feature>
<dbReference type="PANTHER" id="PTHR47153">
    <property type="entry name" value="LACTATE UTILIZATION PROTEIN B"/>
    <property type="match status" value="1"/>
</dbReference>
<evidence type="ECO:0000256" key="5">
    <source>
        <dbReference type="ARBA" id="ARBA00022982"/>
    </source>
</evidence>